<evidence type="ECO:0000259" key="3">
    <source>
        <dbReference type="Pfam" id="PF20732"/>
    </source>
</evidence>
<dbReference type="PANTHER" id="PTHR42915">
    <property type="entry name" value="HYPOTHETICAL 460 KDA PROTEIN IN FEUA-SIGW INTERGENIC REGION [PRECURSOR]"/>
    <property type="match status" value="1"/>
</dbReference>
<feature type="domain" description="Peptidoglycan beta-N-acetylmuramidase NamZ C-terminal" evidence="3">
    <location>
        <begin position="274"/>
        <end position="413"/>
    </location>
</feature>
<keyword evidence="1" id="KW-0812">Transmembrane</keyword>
<accession>A0A6M5YE08</accession>
<evidence type="ECO:0000313" key="4">
    <source>
        <dbReference type="EMBL" id="QJW92245.1"/>
    </source>
</evidence>
<keyword evidence="1" id="KW-1133">Transmembrane helix</keyword>
<dbReference type="InterPro" id="IPR048503">
    <property type="entry name" value="NamZ_C"/>
</dbReference>
<gene>
    <name evidence="4" type="ORF">HNV11_07050</name>
</gene>
<dbReference type="InterPro" id="IPR008302">
    <property type="entry name" value="NamZ"/>
</dbReference>
<keyword evidence="5" id="KW-1185">Reference proteome</keyword>
<dbReference type="GO" id="GO:0033922">
    <property type="term" value="F:peptidoglycan beta-N-acetylmuramidase activity"/>
    <property type="evidence" value="ECO:0007669"/>
    <property type="project" value="InterPro"/>
</dbReference>
<dbReference type="KEGG" id="stae:HNV11_07050"/>
<dbReference type="Gene3D" id="3.90.1150.140">
    <property type="match status" value="1"/>
</dbReference>
<dbReference type="Pfam" id="PF07075">
    <property type="entry name" value="NamZ_N"/>
    <property type="match status" value="1"/>
</dbReference>
<organism evidence="4 5">
    <name type="scientific">Spirosoma taeanense</name>
    <dbReference type="NCBI Taxonomy" id="2735870"/>
    <lineage>
        <taxon>Bacteria</taxon>
        <taxon>Pseudomonadati</taxon>
        <taxon>Bacteroidota</taxon>
        <taxon>Cytophagia</taxon>
        <taxon>Cytophagales</taxon>
        <taxon>Cytophagaceae</taxon>
        <taxon>Spirosoma</taxon>
    </lineage>
</organism>
<dbReference type="AlphaFoldDB" id="A0A6M5YE08"/>
<evidence type="ECO:0000256" key="1">
    <source>
        <dbReference type="SAM" id="Phobius"/>
    </source>
</evidence>
<evidence type="ECO:0000259" key="2">
    <source>
        <dbReference type="Pfam" id="PF07075"/>
    </source>
</evidence>
<dbReference type="EMBL" id="CP053435">
    <property type="protein sequence ID" value="QJW92245.1"/>
    <property type="molecule type" value="Genomic_DNA"/>
</dbReference>
<proteinExistence type="predicted"/>
<dbReference type="PANTHER" id="PTHR42915:SF1">
    <property type="entry name" value="PEPTIDOGLYCAN BETA-N-ACETYLMURAMIDASE NAMZ"/>
    <property type="match status" value="1"/>
</dbReference>
<dbReference type="Gene3D" id="3.40.50.12170">
    <property type="entry name" value="Uncharacterised protein PF07075, DUF1343"/>
    <property type="match status" value="1"/>
</dbReference>
<feature type="domain" description="Peptidoglycan beta-N-acetylmuramidase NamZ N-terminal" evidence="2">
    <location>
        <begin position="72"/>
        <end position="270"/>
    </location>
</feature>
<dbReference type="Proteomes" id="UP000502756">
    <property type="component" value="Chromosome"/>
</dbReference>
<name>A0A6M5YE08_9BACT</name>
<keyword evidence="1" id="KW-0472">Membrane</keyword>
<evidence type="ECO:0000313" key="5">
    <source>
        <dbReference type="Proteomes" id="UP000502756"/>
    </source>
</evidence>
<dbReference type="Pfam" id="PF20732">
    <property type="entry name" value="NamZ_C"/>
    <property type="match status" value="1"/>
</dbReference>
<protein>
    <submittedName>
        <fullName evidence="4">DUF1343 domain-containing protein</fullName>
    </submittedName>
</protein>
<feature type="transmembrane region" description="Helical" evidence="1">
    <location>
        <begin position="21"/>
        <end position="38"/>
    </location>
</feature>
<dbReference type="PIRSF" id="PIRSF016719">
    <property type="entry name" value="UCP016719"/>
    <property type="match status" value="1"/>
</dbReference>
<dbReference type="InterPro" id="IPR048502">
    <property type="entry name" value="NamZ_N"/>
</dbReference>
<reference evidence="4 5" key="1">
    <citation type="submission" date="2020-05" db="EMBL/GenBank/DDBJ databases">
        <title>Genome sequencing of Spirosoma sp. TS118.</title>
        <authorList>
            <person name="Lee J.-H."/>
            <person name="Jeong S."/>
            <person name="Zhao L."/>
            <person name="Jung J.-H."/>
            <person name="Kim M.-K."/>
            <person name="Lim S."/>
        </authorList>
    </citation>
    <scope>NUCLEOTIDE SEQUENCE [LARGE SCALE GENOMIC DNA]</scope>
    <source>
        <strain evidence="4 5">TS118</strain>
    </source>
</reference>
<sequence>MLSYWSDNRFSCSWSSARTKSFLVAGITFYLITAGWLSTQAVAQTSRNGQSSIQTGASQTALYLPALQGRRVGMVVNQTSVINQTHIVDSLKTLGVTIKTIFAPEHGFRGQASAGEKVASSRDPQTGINIISLYGKNLKPTPAQLDSLDVVVFDIQDVGVRFYTYISTLHYVMEACAETNKPLILLDRPNPNGHYVDGPVLDPKFKSFVGMHPIPIVHGLTVGELARMINGEGWLSGSKTAQLTVVPVKNYTHQTPYDLPVPPSPNLPNTQAILLYPSLCLFEGTVVSVGRGTDKQFQVIGSPNPKNGPFQFTPVDKPGAVNPPNEGQLCYGLDLSGIDARRQGFTLRYLVDFYNKAANKDKFILASNFIDKLYGSDQLRMQLKLGISEEKIRRSWQPALNAYKLKRKKYVLYP</sequence>